<dbReference type="AlphaFoldDB" id="A0A017T6Y7"/>
<dbReference type="SUPFAM" id="SSF56112">
    <property type="entry name" value="Protein kinase-like (PK-like)"/>
    <property type="match status" value="1"/>
</dbReference>
<dbReference type="Pfam" id="PF00069">
    <property type="entry name" value="Pkinase"/>
    <property type="match status" value="1"/>
</dbReference>
<evidence type="ECO:0000256" key="2">
    <source>
        <dbReference type="ARBA" id="ARBA00022741"/>
    </source>
</evidence>
<dbReference type="SUPFAM" id="SSF52172">
    <property type="entry name" value="CheY-like"/>
    <property type="match status" value="1"/>
</dbReference>
<evidence type="ECO:0000256" key="7">
    <source>
        <dbReference type="SAM" id="MobiDB-lite"/>
    </source>
</evidence>
<dbReference type="Gene3D" id="3.30.200.20">
    <property type="entry name" value="Phosphorylase Kinase, domain 1"/>
    <property type="match status" value="1"/>
</dbReference>
<dbReference type="EMBL" id="ASRX01000030">
    <property type="protein sequence ID" value="EYF04782.1"/>
    <property type="molecule type" value="Genomic_DNA"/>
</dbReference>
<feature type="compositionally biased region" description="Polar residues" evidence="7">
    <location>
        <begin position="9"/>
        <end position="19"/>
    </location>
</feature>
<keyword evidence="1" id="KW-0808">Transferase</keyword>
<dbReference type="InterPro" id="IPR011006">
    <property type="entry name" value="CheY-like_superfamily"/>
</dbReference>
<protein>
    <submittedName>
        <fullName evidence="10">Serine/threonine kinase</fullName>
    </submittedName>
</protein>
<dbReference type="Proteomes" id="UP000019678">
    <property type="component" value="Unassembled WGS sequence"/>
</dbReference>
<evidence type="ECO:0000256" key="4">
    <source>
        <dbReference type="ARBA" id="ARBA00022840"/>
    </source>
</evidence>
<dbReference type="SMART" id="SM00448">
    <property type="entry name" value="REC"/>
    <property type="match status" value="1"/>
</dbReference>
<dbReference type="GO" id="GO:0000160">
    <property type="term" value="P:phosphorelay signal transduction system"/>
    <property type="evidence" value="ECO:0007669"/>
    <property type="project" value="InterPro"/>
</dbReference>
<proteinExistence type="predicted"/>
<gene>
    <name evidence="10" type="ORF">CAP_4258</name>
</gene>
<name>A0A017T6Y7_9BACT</name>
<dbReference type="PANTHER" id="PTHR43289:SF6">
    <property type="entry name" value="SERINE_THREONINE-PROTEIN KINASE NEKL-3"/>
    <property type="match status" value="1"/>
</dbReference>
<organism evidence="10 11">
    <name type="scientific">Chondromyces apiculatus DSM 436</name>
    <dbReference type="NCBI Taxonomy" id="1192034"/>
    <lineage>
        <taxon>Bacteria</taxon>
        <taxon>Pseudomonadati</taxon>
        <taxon>Myxococcota</taxon>
        <taxon>Polyangia</taxon>
        <taxon>Polyangiales</taxon>
        <taxon>Polyangiaceae</taxon>
        <taxon>Chondromyces</taxon>
    </lineage>
</organism>
<feature type="region of interest" description="Disordered" evidence="7">
    <location>
        <begin position="52"/>
        <end position="72"/>
    </location>
</feature>
<dbReference type="GO" id="GO:0004674">
    <property type="term" value="F:protein serine/threonine kinase activity"/>
    <property type="evidence" value="ECO:0007669"/>
    <property type="project" value="TreeGrafter"/>
</dbReference>
<evidence type="ECO:0000256" key="3">
    <source>
        <dbReference type="ARBA" id="ARBA00022777"/>
    </source>
</evidence>
<evidence type="ECO:0000259" key="9">
    <source>
        <dbReference type="PROSITE" id="PS50110"/>
    </source>
</evidence>
<dbReference type="InterPro" id="IPR000719">
    <property type="entry name" value="Prot_kinase_dom"/>
</dbReference>
<dbReference type="PROSITE" id="PS50110">
    <property type="entry name" value="RESPONSE_REGULATORY"/>
    <property type="match status" value="1"/>
</dbReference>
<dbReference type="PROSITE" id="PS50011">
    <property type="entry name" value="PROTEIN_KINASE_DOM"/>
    <property type="match status" value="1"/>
</dbReference>
<dbReference type="STRING" id="1192034.CAP_4258"/>
<dbReference type="InterPro" id="IPR001789">
    <property type="entry name" value="Sig_transdc_resp-reg_receiver"/>
</dbReference>
<dbReference type="CDD" id="cd14014">
    <property type="entry name" value="STKc_PknB_like"/>
    <property type="match status" value="1"/>
</dbReference>
<dbReference type="SMART" id="SM00220">
    <property type="entry name" value="S_TKc"/>
    <property type="match status" value="1"/>
</dbReference>
<reference evidence="10 11" key="1">
    <citation type="submission" date="2013-05" db="EMBL/GenBank/DDBJ databases">
        <title>Genome assembly of Chondromyces apiculatus DSM 436.</title>
        <authorList>
            <person name="Sharma G."/>
            <person name="Khatri I."/>
            <person name="Kaur C."/>
            <person name="Mayilraj S."/>
            <person name="Subramanian S."/>
        </authorList>
    </citation>
    <scope>NUCLEOTIDE SEQUENCE [LARGE SCALE GENOMIC DNA]</scope>
    <source>
        <strain evidence="10 11">DSM 436</strain>
    </source>
</reference>
<comment type="caution">
    <text evidence="10">The sequence shown here is derived from an EMBL/GenBank/DDBJ whole genome shotgun (WGS) entry which is preliminary data.</text>
</comment>
<keyword evidence="3 10" id="KW-0418">Kinase</keyword>
<evidence type="ECO:0000256" key="1">
    <source>
        <dbReference type="ARBA" id="ARBA00022679"/>
    </source>
</evidence>
<evidence type="ECO:0000313" key="10">
    <source>
        <dbReference type="EMBL" id="EYF04782.1"/>
    </source>
</evidence>
<dbReference type="Pfam" id="PF00072">
    <property type="entry name" value="Response_reg"/>
    <property type="match status" value="1"/>
</dbReference>
<dbReference type="InterPro" id="IPR008271">
    <property type="entry name" value="Ser/Thr_kinase_AS"/>
</dbReference>
<dbReference type="GO" id="GO:0005524">
    <property type="term" value="F:ATP binding"/>
    <property type="evidence" value="ECO:0007669"/>
    <property type="project" value="UniProtKB-UniRule"/>
</dbReference>
<dbReference type="PANTHER" id="PTHR43289">
    <property type="entry name" value="MITOGEN-ACTIVATED PROTEIN KINASE KINASE KINASE 20-RELATED"/>
    <property type="match status" value="1"/>
</dbReference>
<dbReference type="eggNOG" id="COG0515">
    <property type="taxonomic scope" value="Bacteria"/>
</dbReference>
<dbReference type="PROSITE" id="PS00107">
    <property type="entry name" value="PROTEIN_KINASE_ATP"/>
    <property type="match status" value="1"/>
</dbReference>
<feature type="domain" description="Protein kinase" evidence="8">
    <location>
        <begin position="92"/>
        <end position="370"/>
    </location>
</feature>
<feature type="modified residue" description="4-aspartylphosphate" evidence="5">
    <location>
        <position position="435"/>
    </location>
</feature>
<dbReference type="PROSITE" id="PS00108">
    <property type="entry name" value="PROTEIN_KINASE_ST"/>
    <property type="match status" value="1"/>
</dbReference>
<dbReference type="Gene3D" id="1.10.510.10">
    <property type="entry name" value="Transferase(Phosphotransferase) domain 1"/>
    <property type="match status" value="1"/>
</dbReference>
<feature type="region of interest" description="Disordered" evidence="7">
    <location>
        <begin position="1"/>
        <end position="38"/>
    </location>
</feature>
<evidence type="ECO:0000256" key="5">
    <source>
        <dbReference type="PROSITE-ProRule" id="PRU00169"/>
    </source>
</evidence>
<keyword evidence="2 6" id="KW-0547">Nucleotide-binding</keyword>
<evidence type="ECO:0000259" key="8">
    <source>
        <dbReference type="PROSITE" id="PS50011"/>
    </source>
</evidence>
<dbReference type="InterPro" id="IPR011009">
    <property type="entry name" value="Kinase-like_dom_sf"/>
</dbReference>
<keyword evidence="11" id="KW-1185">Reference proteome</keyword>
<feature type="domain" description="Response regulatory" evidence="9">
    <location>
        <begin position="384"/>
        <end position="502"/>
    </location>
</feature>
<feature type="binding site" evidence="6">
    <location>
        <position position="121"/>
    </location>
    <ligand>
        <name>ATP</name>
        <dbReference type="ChEBI" id="CHEBI:30616"/>
    </ligand>
</feature>
<accession>A0A017T6Y7</accession>
<evidence type="ECO:0000256" key="6">
    <source>
        <dbReference type="PROSITE-ProRule" id="PRU10141"/>
    </source>
</evidence>
<dbReference type="InterPro" id="IPR017441">
    <property type="entry name" value="Protein_kinase_ATP_BS"/>
</dbReference>
<dbReference type="Gene3D" id="3.40.50.2300">
    <property type="match status" value="1"/>
</dbReference>
<evidence type="ECO:0000313" key="11">
    <source>
        <dbReference type="Proteomes" id="UP000019678"/>
    </source>
</evidence>
<keyword evidence="5" id="KW-0597">Phosphoprotein</keyword>
<keyword evidence="4 6" id="KW-0067">ATP-binding</keyword>
<sequence length="512" mass="54608">MGTIGDDSAQATQMESSGKASIPPIPPADEERTLPNGASIDTLVLERAPRIEFPAPTGPSLGSTGALPPEESTAEDGILLTPADGSLIGGIYRVDGRLGEGAMGVILLAKDEQLERPVAIKLLRSEQMDHPSMQSRLLDEARAMAKVHHPNVVEIYAFGEHHGGMSGRDSWPPASLHGSAPYFVMEYVDGPTVDAYVRGRGGPPLPLDEALHLLDQMCLGVTAIHEAGIVHRDIKPSNILVGPGRRVVVADLGLAKKVSPDDQNRPTFSGTPAYIAPEVALRRTVDRAFLPRVDVYALGLIAYWLLVGRLPFEGRNLIELFKQHAYRAPPPPSELNPTLPPSFDAPLLAALAKEPEERTATAEELRFALLKAREDAPLSWMPMRVIVADDSPDFRSLVAMVLEAALPRAEVISVPDGQAALEVIQEKPPALAVVDLDMPGMDGIALTEAVRALPTGGDFPIIVATGSGGAAEWQRLSRLGASAFLVKPFDAGQLVTLARGLLGDLAEALSKR</sequence>